<organism evidence="2 3">
    <name type="scientific">Rhizocola hellebori</name>
    <dbReference type="NCBI Taxonomy" id="1392758"/>
    <lineage>
        <taxon>Bacteria</taxon>
        <taxon>Bacillati</taxon>
        <taxon>Actinomycetota</taxon>
        <taxon>Actinomycetes</taxon>
        <taxon>Micromonosporales</taxon>
        <taxon>Micromonosporaceae</taxon>
        <taxon>Rhizocola</taxon>
    </lineage>
</organism>
<dbReference type="PANTHER" id="PTHR36456:SF1">
    <property type="entry name" value="UPF0232 PROTEIN SCO3875"/>
    <property type="match status" value="1"/>
</dbReference>
<protein>
    <recommendedName>
        <fullName evidence="4">DUF721 domain-containing protein</fullName>
    </recommendedName>
</protein>
<evidence type="ECO:0000313" key="2">
    <source>
        <dbReference type="EMBL" id="GIH05927.1"/>
    </source>
</evidence>
<comment type="caution">
    <text evidence="2">The sequence shown here is derived from an EMBL/GenBank/DDBJ whole genome shotgun (WGS) entry which is preliminary data.</text>
</comment>
<feature type="region of interest" description="Disordered" evidence="1">
    <location>
        <begin position="1"/>
        <end position="56"/>
    </location>
</feature>
<evidence type="ECO:0000313" key="3">
    <source>
        <dbReference type="Proteomes" id="UP000612899"/>
    </source>
</evidence>
<dbReference type="PANTHER" id="PTHR36456">
    <property type="entry name" value="UPF0232 PROTEIN SCO3875"/>
    <property type="match status" value="1"/>
</dbReference>
<dbReference type="Proteomes" id="UP000612899">
    <property type="component" value="Unassembled WGS sequence"/>
</dbReference>
<sequence>MSNEEEKPAGPELARAALEAALRKRAARQQAAPRDPASVRKRGYSGPGPDPRDPSLFGDVLAKLIKTRGWQRPAAEATLFGSWAQVVGPDIAEHSRPVSLADGELTVEAESTAWATQLRLLNKTILTRIGSVVGHNLVTKLRIHGPSAPARGKGQWRVKGTGRD</sequence>
<gene>
    <name evidence="2" type="ORF">Rhe02_39940</name>
</gene>
<dbReference type="InterPro" id="IPR007922">
    <property type="entry name" value="DciA-like"/>
</dbReference>
<feature type="compositionally biased region" description="Low complexity" evidence="1">
    <location>
        <begin position="10"/>
        <end position="20"/>
    </location>
</feature>
<accession>A0A8J3Q9P8</accession>
<dbReference type="AlphaFoldDB" id="A0A8J3Q9P8"/>
<reference evidence="2" key="1">
    <citation type="submission" date="2021-01" db="EMBL/GenBank/DDBJ databases">
        <title>Whole genome shotgun sequence of Rhizocola hellebori NBRC 109834.</title>
        <authorList>
            <person name="Komaki H."/>
            <person name="Tamura T."/>
        </authorList>
    </citation>
    <scope>NUCLEOTIDE SEQUENCE</scope>
    <source>
        <strain evidence="2">NBRC 109834</strain>
    </source>
</reference>
<dbReference type="RefSeq" id="WP_239123924.1">
    <property type="nucleotide sequence ID" value="NZ_BONY01000022.1"/>
</dbReference>
<evidence type="ECO:0000256" key="1">
    <source>
        <dbReference type="SAM" id="MobiDB-lite"/>
    </source>
</evidence>
<name>A0A8J3Q9P8_9ACTN</name>
<proteinExistence type="predicted"/>
<dbReference type="EMBL" id="BONY01000022">
    <property type="protein sequence ID" value="GIH05927.1"/>
    <property type="molecule type" value="Genomic_DNA"/>
</dbReference>
<evidence type="ECO:0008006" key="4">
    <source>
        <dbReference type="Google" id="ProtNLM"/>
    </source>
</evidence>
<keyword evidence="3" id="KW-1185">Reference proteome</keyword>
<dbReference type="Pfam" id="PF05258">
    <property type="entry name" value="DciA"/>
    <property type="match status" value="1"/>
</dbReference>